<accession>A0A1H5XRP0</accession>
<evidence type="ECO:0000313" key="9">
    <source>
        <dbReference type="Proteomes" id="UP000236737"/>
    </source>
</evidence>
<reference evidence="9" key="1">
    <citation type="submission" date="2016-10" db="EMBL/GenBank/DDBJ databases">
        <authorList>
            <person name="Varghese N."/>
            <person name="Submissions S."/>
        </authorList>
    </citation>
    <scope>NUCLEOTIDE SEQUENCE [LARGE SCALE GENOMIC DNA]</scope>
    <source>
        <strain evidence="9">CGMCC 1.9230</strain>
    </source>
</reference>
<dbReference type="SMART" id="SM00839">
    <property type="entry name" value="ELFV_dehydrog"/>
    <property type="match status" value="1"/>
</dbReference>
<evidence type="ECO:0000256" key="6">
    <source>
        <dbReference type="RuleBase" id="RU004417"/>
    </source>
</evidence>
<gene>
    <name evidence="8" type="ORF">SAMN04488130_106152</name>
</gene>
<feature type="domain" description="Glutamate/phenylalanine/leucine/valine/L-tryptophan dehydrogenase C-terminal" evidence="7">
    <location>
        <begin position="158"/>
        <end position="368"/>
    </location>
</feature>
<dbReference type="CDD" id="cd01075">
    <property type="entry name" value="NAD_bind_Leu_Phe_Val_DH"/>
    <property type="match status" value="1"/>
</dbReference>
<dbReference type="Gene3D" id="3.40.50.10860">
    <property type="entry name" value="Leucine Dehydrogenase, chain A, domain 1"/>
    <property type="match status" value="1"/>
</dbReference>
<dbReference type="Pfam" id="PF00208">
    <property type="entry name" value="ELFV_dehydrog"/>
    <property type="match status" value="2"/>
</dbReference>
<dbReference type="InterPro" id="IPR016211">
    <property type="entry name" value="Glu/Phe/Leu/Val/Trp_DH_bac/arc"/>
</dbReference>
<keyword evidence="2 6" id="KW-0560">Oxidoreductase</keyword>
<evidence type="ECO:0000256" key="4">
    <source>
        <dbReference type="PIRSR" id="PIRSR000188-1"/>
    </source>
</evidence>
<organism evidence="8 9">
    <name type="scientific">Flavobacterium urumqiense</name>
    <dbReference type="NCBI Taxonomy" id="935224"/>
    <lineage>
        <taxon>Bacteria</taxon>
        <taxon>Pseudomonadati</taxon>
        <taxon>Bacteroidota</taxon>
        <taxon>Flavobacteriia</taxon>
        <taxon>Flavobacteriales</taxon>
        <taxon>Flavobacteriaceae</taxon>
        <taxon>Flavobacterium</taxon>
    </lineage>
</organism>
<dbReference type="PIRSF" id="PIRSF000188">
    <property type="entry name" value="Phe_leu_dh"/>
    <property type="match status" value="1"/>
</dbReference>
<dbReference type="PANTHER" id="PTHR42722:SF1">
    <property type="entry name" value="VALINE DEHYDROGENASE"/>
    <property type="match status" value="1"/>
</dbReference>
<evidence type="ECO:0000256" key="1">
    <source>
        <dbReference type="ARBA" id="ARBA00006382"/>
    </source>
</evidence>
<dbReference type="Proteomes" id="UP000236737">
    <property type="component" value="Unassembled WGS sequence"/>
</dbReference>
<evidence type="ECO:0000256" key="2">
    <source>
        <dbReference type="ARBA" id="ARBA00023002"/>
    </source>
</evidence>
<evidence type="ECO:0000313" key="8">
    <source>
        <dbReference type="EMBL" id="SEG13926.1"/>
    </source>
</evidence>
<feature type="binding site" evidence="5">
    <location>
        <begin position="194"/>
        <end position="199"/>
    </location>
    <ligand>
        <name>NAD(+)</name>
        <dbReference type="ChEBI" id="CHEBI:57540"/>
    </ligand>
</feature>
<feature type="active site" description="Proton donor/acceptor" evidence="4">
    <location>
        <position position="94"/>
    </location>
</feature>
<keyword evidence="3 5" id="KW-0520">NAD</keyword>
<dbReference type="GO" id="GO:0006520">
    <property type="term" value="P:amino acid metabolic process"/>
    <property type="evidence" value="ECO:0007669"/>
    <property type="project" value="InterPro"/>
</dbReference>
<proteinExistence type="inferred from homology"/>
<evidence type="ECO:0000259" key="7">
    <source>
        <dbReference type="SMART" id="SM00839"/>
    </source>
</evidence>
<keyword evidence="5" id="KW-0547">Nucleotide-binding</keyword>
<protein>
    <submittedName>
        <fullName evidence="8">Leucine dehydrogenase</fullName>
    </submittedName>
</protein>
<dbReference type="AlphaFoldDB" id="A0A1H5XRP0"/>
<dbReference type="EMBL" id="FNVP01000006">
    <property type="protein sequence ID" value="SEG13926.1"/>
    <property type="molecule type" value="Genomic_DNA"/>
</dbReference>
<dbReference type="PANTHER" id="PTHR42722">
    <property type="entry name" value="LEUCINE DEHYDROGENASE"/>
    <property type="match status" value="1"/>
</dbReference>
<dbReference type="SUPFAM" id="SSF51735">
    <property type="entry name" value="NAD(P)-binding Rossmann-fold domains"/>
    <property type="match status" value="1"/>
</dbReference>
<dbReference type="Gene3D" id="3.40.50.720">
    <property type="entry name" value="NAD(P)-binding Rossmann-like Domain"/>
    <property type="match status" value="1"/>
</dbReference>
<evidence type="ECO:0000256" key="3">
    <source>
        <dbReference type="ARBA" id="ARBA00023027"/>
    </source>
</evidence>
<dbReference type="FunFam" id="3.40.50.10860:FF:000010">
    <property type="entry name" value="Leucine dehydrogenase"/>
    <property type="match status" value="1"/>
</dbReference>
<evidence type="ECO:0000256" key="5">
    <source>
        <dbReference type="PIRSR" id="PIRSR000188-2"/>
    </source>
</evidence>
<name>A0A1H5XRP0_9FLAO</name>
<dbReference type="InterPro" id="IPR036291">
    <property type="entry name" value="NAD(P)-bd_dom_sf"/>
</dbReference>
<dbReference type="RefSeq" id="WP_103999885.1">
    <property type="nucleotide sequence ID" value="NZ_FNVP01000006.1"/>
</dbReference>
<comment type="similarity">
    <text evidence="1 6">Belongs to the Glu/Leu/Phe/Val dehydrogenases family.</text>
</comment>
<dbReference type="InterPro" id="IPR006095">
    <property type="entry name" value="Glu/Leu/Phe/Val/Trp_DH"/>
</dbReference>
<dbReference type="GO" id="GO:0016639">
    <property type="term" value="F:oxidoreductase activity, acting on the CH-NH2 group of donors, NAD or NADP as acceptor"/>
    <property type="evidence" value="ECO:0007669"/>
    <property type="project" value="InterPro"/>
</dbReference>
<dbReference type="InterPro" id="IPR046346">
    <property type="entry name" value="Aminoacid_DH-like_N_sf"/>
</dbReference>
<dbReference type="InterPro" id="IPR006096">
    <property type="entry name" value="Glu/Leu/Phe/Val/Trp_DH_C"/>
</dbReference>
<sequence length="369" mass="39907">MNAAFTTGKELQKMDPVFGQLSFDNHEQIVFCNDKDTGLKAIIGIHNSVMGPALGGTRMYNYANEWEALNDVLRLSRGMTYKAAITGLNIGGGKAVIIGDAKTQKTPELMRKFGEFVHSLSGRYITAEDVGMETADMDIVRDVTPYVTGISESRGGSGNPSPVTAYGVYLGMKAAAKQQFGSDVLSGKKVLVQGIGHVGETLVDYLTKEGAIVIITDINEEKLYEVGSKYGATIFTGDDLYAADVDIYAPCAMGATLNDATVHKIKAKVIAGAANNQLANENIHGAILQERGILYAPDFLINAGGIINVYAELEHYDKAEIMRKTENIYNTTLEIFAFAIANGITTHHAALTIAQNRIDQRKIENSLKK</sequence>
<dbReference type="InterPro" id="IPR006097">
    <property type="entry name" value="Glu/Leu/Phe/Val/Trp_DH_dimer"/>
</dbReference>
<dbReference type="Pfam" id="PF02812">
    <property type="entry name" value="ELFV_dehydrog_N"/>
    <property type="match status" value="1"/>
</dbReference>
<keyword evidence="9" id="KW-1185">Reference proteome</keyword>
<dbReference type="SUPFAM" id="SSF53223">
    <property type="entry name" value="Aminoacid dehydrogenase-like, N-terminal domain"/>
    <property type="match status" value="1"/>
</dbReference>
<dbReference type="GO" id="GO:0000166">
    <property type="term" value="F:nucleotide binding"/>
    <property type="evidence" value="ECO:0007669"/>
    <property type="project" value="UniProtKB-KW"/>
</dbReference>
<dbReference type="PRINTS" id="PR00082">
    <property type="entry name" value="GLFDHDRGNASE"/>
</dbReference>
<dbReference type="OrthoDB" id="9803297at2"/>